<dbReference type="AlphaFoldDB" id="A0A9D1VI08"/>
<feature type="transmembrane region" description="Helical" evidence="7">
    <location>
        <begin position="171"/>
        <end position="194"/>
    </location>
</feature>
<comment type="similarity">
    <text evidence="2">Belongs to the GSP F family.</text>
</comment>
<evidence type="ECO:0000256" key="3">
    <source>
        <dbReference type="ARBA" id="ARBA00022475"/>
    </source>
</evidence>
<feature type="transmembrane region" description="Helical" evidence="7">
    <location>
        <begin position="130"/>
        <end position="151"/>
    </location>
</feature>
<dbReference type="PANTHER" id="PTHR30012:SF0">
    <property type="entry name" value="TYPE II SECRETION SYSTEM PROTEIN F-RELATED"/>
    <property type="match status" value="1"/>
</dbReference>
<dbReference type="Pfam" id="PF00482">
    <property type="entry name" value="T2SSF"/>
    <property type="match status" value="1"/>
</dbReference>
<gene>
    <name evidence="9" type="ORF">H9856_05115</name>
</gene>
<keyword evidence="4 7" id="KW-0812">Transmembrane</keyword>
<comment type="subcellular location">
    <subcellularLocation>
        <location evidence="1">Cell membrane</location>
        <topology evidence="1">Multi-pass membrane protein</topology>
    </subcellularLocation>
</comment>
<dbReference type="EMBL" id="DXFH01000022">
    <property type="protein sequence ID" value="HIX35755.1"/>
    <property type="molecule type" value="Genomic_DNA"/>
</dbReference>
<dbReference type="Gene3D" id="1.20.81.30">
    <property type="entry name" value="Type II secretion system (T2SS), domain F"/>
    <property type="match status" value="1"/>
</dbReference>
<evidence type="ECO:0000256" key="1">
    <source>
        <dbReference type="ARBA" id="ARBA00004651"/>
    </source>
</evidence>
<proteinExistence type="inferred from homology"/>
<evidence type="ECO:0000256" key="7">
    <source>
        <dbReference type="SAM" id="Phobius"/>
    </source>
</evidence>
<dbReference type="Proteomes" id="UP000824231">
    <property type="component" value="Unassembled WGS sequence"/>
</dbReference>
<reference evidence="9" key="1">
    <citation type="journal article" date="2021" name="PeerJ">
        <title>Extensive microbial diversity within the chicken gut microbiome revealed by metagenomics and culture.</title>
        <authorList>
            <person name="Gilroy R."/>
            <person name="Ravi A."/>
            <person name="Getino M."/>
            <person name="Pursley I."/>
            <person name="Horton D.L."/>
            <person name="Alikhan N.F."/>
            <person name="Baker D."/>
            <person name="Gharbi K."/>
            <person name="Hall N."/>
            <person name="Watson M."/>
            <person name="Adriaenssens E.M."/>
            <person name="Foster-Nyarko E."/>
            <person name="Jarju S."/>
            <person name="Secka A."/>
            <person name="Antonio M."/>
            <person name="Oren A."/>
            <person name="Chaudhuri R.R."/>
            <person name="La Ragione R."/>
            <person name="Hildebrand F."/>
            <person name="Pallen M.J."/>
        </authorList>
    </citation>
    <scope>NUCLEOTIDE SEQUENCE</scope>
    <source>
        <strain evidence="9">ChiSxjej3B15-572</strain>
    </source>
</reference>
<dbReference type="GO" id="GO:0005886">
    <property type="term" value="C:plasma membrane"/>
    <property type="evidence" value="ECO:0007669"/>
    <property type="project" value="UniProtKB-SubCell"/>
</dbReference>
<evidence type="ECO:0000256" key="4">
    <source>
        <dbReference type="ARBA" id="ARBA00022692"/>
    </source>
</evidence>
<dbReference type="InterPro" id="IPR042094">
    <property type="entry name" value="T2SS_GspF_sf"/>
</dbReference>
<reference evidence="9" key="2">
    <citation type="submission" date="2021-04" db="EMBL/GenBank/DDBJ databases">
        <authorList>
            <person name="Gilroy R."/>
        </authorList>
    </citation>
    <scope>NUCLEOTIDE SEQUENCE</scope>
    <source>
        <strain evidence="9">ChiSxjej3B15-572</strain>
    </source>
</reference>
<dbReference type="InterPro" id="IPR018076">
    <property type="entry name" value="T2SS_GspF_dom"/>
</dbReference>
<comment type="caution">
    <text evidence="9">The sequence shown here is derived from an EMBL/GenBank/DDBJ whole genome shotgun (WGS) entry which is preliminary data.</text>
</comment>
<keyword evidence="3" id="KW-1003">Cell membrane</keyword>
<sequence>MNGNSWWQRRSNNTRLHLQRASGLKQDKLAKIQGEWFQLLFELLSVGFSLKQAVNFSGTLMPKSQGIINLVNDRLAEGYSFAQSVQPLVKVDIYYQLMLAEEHGALVNTLSSISEFYRLCSQQKKKMHGLLEYPLILLAMLTMIGCAMRGWLVPEMQSLQADTMPNWWTAVGYACGGAIVVLLVLFFAQLLCYYRRSRIRQVEYLCHLPIFGRGFCDYYAYYVCGNLSLLVSEGISEQKIVAYLKQYQKKSLLHQLAVAYEETNYDLDTMIHRYRCLPSELGLLVKCGLTNDEQAKRLQILSQMKFKHLVQLTEHWLTVLQPLLLGTIALIVLGLYLSILLPIYHSMQGVVQ</sequence>
<protein>
    <submittedName>
        <fullName evidence="9">Type II secretion system F family protein</fullName>
    </submittedName>
</protein>
<organism evidence="9 10">
    <name type="scientific">Candidatus Limosilactobacillus merdigallinarum</name>
    <dbReference type="NCBI Taxonomy" id="2838652"/>
    <lineage>
        <taxon>Bacteria</taxon>
        <taxon>Bacillati</taxon>
        <taxon>Bacillota</taxon>
        <taxon>Bacilli</taxon>
        <taxon>Lactobacillales</taxon>
        <taxon>Lactobacillaceae</taxon>
        <taxon>Limosilactobacillus</taxon>
    </lineage>
</organism>
<feature type="domain" description="Type II secretion system protein GspF" evidence="8">
    <location>
        <begin position="37"/>
        <end position="154"/>
    </location>
</feature>
<evidence type="ECO:0000256" key="6">
    <source>
        <dbReference type="ARBA" id="ARBA00023136"/>
    </source>
</evidence>
<keyword evidence="6 7" id="KW-0472">Membrane</keyword>
<accession>A0A9D1VI08</accession>
<keyword evidence="5 7" id="KW-1133">Transmembrane helix</keyword>
<dbReference type="PANTHER" id="PTHR30012">
    <property type="entry name" value="GENERAL SECRETION PATHWAY PROTEIN"/>
    <property type="match status" value="1"/>
</dbReference>
<feature type="transmembrane region" description="Helical" evidence="7">
    <location>
        <begin position="323"/>
        <end position="344"/>
    </location>
</feature>
<dbReference type="InterPro" id="IPR003004">
    <property type="entry name" value="GspF/PilC"/>
</dbReference>
<evidence type="ECO:0000256" key="5">
    <source>
        <dbReference type="ARBA" id="ARBA00022989"/>
    </source>
</evidence>
<evidence type="ECO:0000259" key="8">
    <source>
        <dbReference type="Pfam" id="PF00482"/>
    </source>
</evidence>
<name>A0A9D1VI08_9LACO</name>
<evidence type="ECO:0000313" key="9">
    <source>
        <dbReference type="EMBL" id="HIX35755.1"/>
    </source>
</evidence>
<evidence type="ECO:0000313" key="10">
    <source>
        <dbReference type="Proteomes" id="UP000824231"/>
    </source>
</evidence>
<evidence type="ECO:0000256" key="2">
    <source>
        <dbReference type="ARBA" id="ARBA00005745"/>
    </source>
</evidence>